<reference evidence="3 4" key="1">
    <citation type="submission" date="2018-01" db="EMBL/GenBank/DDBJ databases">
        <authorList>
            <person name="Gaut B.S."/>
            <person name="Morton B.R."/>
            <person name="Clegg M.T."/>
            <person name="Duvall M.R."/>
        </authorList>
    </citation>
    <scope>NUCLEOTIDE SEQUENCE [LARGE SCALE GENOMIC DNA]</scope>
    <source>
        <strain evidence="3">Cupriavidus taiwanensis LMG 19425</strain>
    </source>
</reference>
<evidence type="ECO:0000313" key="3">
    <source>
        <dbReference type="EMBL" id="SPK71360.1"/>
    </source>
</evidence>
<dbReference type="AlphaFoldDB" id="A0A375IBA8"/>
<gene>
    <name evidence="3" type="ORF">CT19425_30584</name>
</gene>
<dbReference type="InterPro" id="IPR014795">
    <property type="entry name" value="TacA_1-like"/>
</dbReference>
<dbReference type="Proteomes" id="UP000255505">
    <property type="component" value="Chromosome I"/>
</dbReference>
<organism evidence="3 4">
    <name type="scientific">Cupriavidus taiwanensis</name>
    <dbReference type="NCBI Taxonomy" id="164546"/>
    <lineage>
        <taxon>Bacteria</taxon>
        <taxon>Pseudomonadati</taxon>
        <taxon>Pseudomonadota</taxon>
        <taxon>Betaproteobacteria</taxon>
        <taxon>Burkholderiales</taxon>
        <taxon>Burkholderiaceae</taxon>
        <taxon>Cupriavidus</taxon>
    </lineage>
</organism>
<dbReference type="PANTHER" id="PTHR35401">
    <property type="entry name" value="COPG FAMILY HELIX-TURN-HELIX PROTEIN-RELATED-RELATED"/>
    <property type="match status" value="1"/>
</dbReference>
<dbReference type="Pfam" id="PF08681">
    <property type="entry name" value="TacA1"/>
    <property type="match status" value="1"/>
</dbReference>
<evidence type="ECO:0000256" key="2">
    <source>
        <dbReference type="ARBA" id="ARBA00049988"/>
    </source>
</evidence>
<dbReference type="SUPFAM" id="SSF47598">
    <property type="entry name" value="Ribbon-helix-helix"/>
    <property type="match status" value="1"/>
</dbReference>
<protein>
    <recommendedName>
        <fullName evidence="5">DUF1778 domain-containing protein</fullName>
    </recommendedName>
</protein>
<dbReference type="InterPro" id="IPR010985">
    <property type="entry name" value="Ribbon_hlx_hlx"/>
</dbReference>
<dbReference type="EMBL" id="LT991976">
    <property type="protein sequence ID" value="SPK71360.1"/>
    <property type="molecule type" value="Genomic_DNA"/>
</dbReference>
<accession>A0A375IBA8</accession>
<dbReference type="RefSeq" id="WP_115661401.1">
    <property type="nucleotide sequence ID" value="NZ_LT991976.1"/>
</dbReference>
<proteinExistence type="inferred from homology"/>
<evidence type="ECO:0000313" key="4">
    <source>
        <dbReference type="Proteomes" id="UP000255505"/>
    </source>
</evidence>
<dbReference type="Gene3D" id="1.20.5.780">
    <property type="entry name" value="Single helix bin"/>
    <property type="match status" value="1"/>
</dbReference>
<comment type="similarity">
    <text evidence="2">Belongs to the TacA antitoxin family.</text>
</comment>
<dbReference type="GO" id="GO:0006355">
    <property type="term" value="P:regulation of DNA-templated transcription"/>
    <property type="evidence" value="ECO:0007669"/>
    <property type="project" value="InterPro"/>
</dbReference>
<dbReference type="PANTHER" id="PTHR35401:SF2">
    <property type="entry name" value="ABC-TYPE TRANSPORT SYSTEM"/>
    <property type="match status" value="1"/>
</dbReference>
<evidence type="ECO:0008006" key="5">
    <source>
        <dbReference type="Google" id="ProtNLM"/>
    </source>
</evidence>
<evidence type="ECO:0000256" key="1">
    <source>
        <dbReference type="ARBA" id="ARBA00022649"/>
    </source>
</evidence>
<keyword evidence="1" id="KW-1277">Toxin-antitoxin system</keyword>
<name>A0A375IBA8_9BURK</name>
<sequence>MAKHARVDDASGRGRITARVSAEKQEVLRLAADLSGSTLSQFVVQSALSAAQQVIERAEFIHAIKLSIAESKKLFALLGEPATPDESQNR</sequence>